<dbReference type="RefSeq" id="XP_067924729.1">
    <property type="nucleotide sequence ID" value="XM_068063296.1"/>
</dbReference>
<feature type="region of interest" description="Disordered" evidence="1">
    <location>
        <begin position="85"/>
        <end position="166"/>
    </location>
</feature>
<keyword evidence="3" id="KW-1185">Reference proteome</keyword>
<dbReference type="VEuPathDB" id="ToxoDB:CSUI_003098"/>
<feature type="non-terminal residue" evidence="2">
    <location>
        <position position="1"/>
    </location>
</feature>
<feature type="compositionally biased region" description="Basic and acidic residues" evidence="1">
    <location>
        <begin position="157"/>
        <end position="166"/>
    </location>
</feature>
<sequence length="166" mass="18082">KHAAAESICVFPPTVRRGPEAQKQNYIEIDPRSETLDTRAPALVVRSLEAAERDAAEKAQQKKSKERETIQSTKLYRLFQRMGDVWESEEEDEEDPTPVQGQTARRPGDVRPVVASAAPGRQSGNKRSLAFCLPTAGGGDGPGRRATLSSATLAGLETEKGNRSPR</sequence>
<gene>
    <name evidence="2" type="ORF">CSUI_003098</name>
</gene>
<accession>A0A2C6L6A7</accession>
<comment type="caution">
    <text evidence="2">The sequence shown here is derived from an EMBL/GenBank/DDBJ whole genome shotgun (WGS) entry which is preliminary data.</text>
</comment>
<feature type="compositionally biased region" description="Basic and acidic residues" evidence="1">
    <location>
        <begin position="50"/>
        <end position="69"/>
    </location>
</feature>
<name>A0A2C6L6A7_9APIC</name>
<protein>
    <submittedName>
        <fullName evidence="2">Uncharacterized protein</fullName>
    </submittedName>
</protein>
<proteinExistence type="predicted"/>
<evidence type="ECO:0000256" key="1">
    <source>
        <dbReference type="SAM" id="MobiDB-lite"/>
    </source>
</evidence>
<dbReference type="EMBL" id="MIGC01001328">
    <property type="protein sequence ID" value="PHJ23052.1"/>
    <property type="molecule type" value="Genomic_DNA"/>
</dbReference>
<dbReference type="Proteomes" id="UP000221165">
    <property type="component" value="Unassembled WGS sequence"/>
</dbReference>
<evidence type="ECO:0000313" key="3">
    <source>
        <dbReference type="Proteomes" id="UP000221165"/>
    </source>
</evidence>
<organism evidence="2 3">
    <name type="scientific">Cystoisospora suis</name>
    <dbReference type="NCBI Taxonomy" id="483139"/>
    <lineage>
        <taxon>Eukaryota</taxon>
        <taxon>Sar</taxon>
        <taxon>Alveolata</taxon>
        <taxon>Apicomplexa</taxon>
        <taxon>Conoidasida</taxon>
        <taxon>Coccidia</taxon>
        <taxon>Eucoccidiorida</taxon>
        <taxon>Eimeriorina</taxon>
        <taxon>Sarcocystidae</taxon>
        <taxon>Cystoisospora</taxon>
    </lineage>
</organism>
<dbReference type="AlphaFoldDB" id="A0A2C6L6A7"/>
<feature type="compositionally biased region" description="Acidic residues" evidence="1">
    <location>
        <begin position="86"/>
        <end position="96"/>
    </location>
</feature>
<reference evidence="2 3" key="1">
    <citation type="journal article" date="2017" name="Int. J. Parasitol.">
        <title>The genome of the protozoan parasite Cystoisospora suis and a reverse vaccinology approach to identify vaccine candidates.</title>
        <authorList>
            <person name="Palmieri N."/>
            <person name="Shrestha A."/>
            <person name="Ruttkowski B."/>
            <person name="Beck T."/>
            <person name="Vogl C."/>
            <person name="Tomley F."/>
            <person name="Blake D.P."/>
            <person name="Joachim A."/>
        </authorList>
    </citation>
    <scope>NUCLEOTIDE SEQUENCE [LARGE SCALE GENOMIC DNA]</scope>
    <source>
        <strain evidence="2 3">Wien I</strain>
    </source>
</reference>
<feature type="region of interest" description="Disordered" evidence="1">
    <location>
        <begin position="50"/>
        <end position="70"/>
    </location>
</feature>
<dbReference type="GeneID" id="94426507"/>
<evidence type="ECO:0000313" key="2">
    <source>
        <dbReference type="EMBL" id="PHJ23052.1"/>
    </source>
</evidence>